<dbReference type="AlphaFoldDB" id="R7RXR2"/>
<accession>R7RXR2</accession>
<dbReference type="Proteomes" id="UP000053927">
    <property type="component" value="Unassembled WGS sequence"/>
</dbReference>
<gene>
    <name evidence="2" type="ORF">STEHIDRAFT_150724</name>
</gene>
<organism evidence="2 3">
    <name type="scientific">Stereum hirsutum (strain FP-91666)</name>
    <name type="common">White-rot fungus</name>
    <dbReference type="NCBI Taxonomy" id="721885"/>
    <lineage>
        <taxon>Eukaryota</taxon>
        <taxon>Fungi</taxon>
        <taxon>Dikarya</taxon>
        <taxon>Basidiomycota</taxon>
        <taxon>Agaricomycotina</taxon>
        <taxon>Agaricomycetes</taxon>
        <taxon>Russulales</taxon>
        <taxon>Stereaceae</taxon>
        <taxon>Stereum</taxon>
    </lineage>
</organism>
<reference evidence="3" key="1">
    <citation type="journal article" date="2012" name="Science">
        <title>The Paleozoic origin of enzymatic lignin decomposition reconstructed from 31 fungal genomes.</title>
        <authorList>
            <person name="Floudas D."/>
            <person name="Binder M."/>
            <person name="Riley R."/>
            <person name="Barry K."/>
            <person name="Blanchette R.A."/>
            <person name="Henrissat B."/>
            <person name="Martinez A.T."/>
            <person name="Otillar R."/>
            <person name="Spatafora J.W."/>
            <person name="Yadav J.S."/>
            <person name="Aerts A."/>
            <person name="Benoit I."/>
            <person name="Boyd A."/>
            <person name="Carlson A."/>
            <person name="Copeland A."/>
            <person name="Coutinho P.M."/>
            <person name="de Vries R.P."/>
            <person name="Ferreira P."/>
            <person name="Findley K."/>
            <person name="Foster B."/>
            <person name="Gaskell J."/>
            <person name="Glotzer D."/>
            <person name="Gorecki P."/>
            <person name="Heitman J."/>
            <person name="Hesse C."/>
            <person name="Hori C."/>
            <person name="Igarashi K."/>
            <person name="Jurgens J.A."/>
            <person name="Kallen N."/>
            <person name="Kersten P."/>
            <person name="Kohler A."/>
            <person name="Kuees U."/>
            <person name="Kumar T.K.A."/>
            <person name="Kuo A."/>
            <person name="LaButti K."/>
            <person name="Larrondo L.F."/>
            <person name="Lindquist E."/>
            <person name="Ling A."/>
            <person name="Lombard V."/>
            <person name="Lucas S."/>
            <person name="Lundell T."/>
            <person name="Martin R."/>
            <person name="McLaughlin D.J."/>
            <person name="Morgenstern I."/>
            <person name="Morin E."/>
            <person name="Murat C."/>
            <person name="Nagy L.G."/>
            <person name="Nolan M."/>
            <person name="Ohm R.A."/>
            <person name="Patyshakuliyeva A."/>
            <person name="Rokas A."/>
            <person name="Ruiz-Duenas F.J."/>
            <person name="Sabat G."/>
            <person name="Salamov A."/>
            <person name="Samejima M."/>
            <person name="Schmutz J."/>
            <person name="Slot J.C."/>
            <person name="St John F."/>
            <person name="Stenlid J."/>
            <person name="Sun H."/>
            <person name="Sun S."/>
            <person name="Syed K."/>
            <person name="Tsang A."/>
            <person name="Wiebenga A."/>
            <person name="Young D."/>
            <person name="Pisabarro A."/>
            <person name="Eastwood D.C."/>
            <person name="Martin F."/>
            <person name="Cullen D."/>
            <person name="Grigoriev I.V."/>
            <person name="Hibbett D.S."/>
        </authorList>
    </citation>
    <scope>NUCLEOTIDE SEQUENCE [LARGE SCALE GENOMIC DNA]</scope>
    <source>
        <strain evidence="3">FP-91666</strain>
    </source>
</reference>
<evidence type="ECO:0000313" key="2">
    <source>
        <dbReference type="EMBL" id="EIM80124.1"/>
    </source>
</evidence>
<protein>
    <submittedName>
        <fullName evidence="2">Uncharacterized protein</fullName>
    </submittedName>
</protein>
<evidence type="ECO:0000313" key="3">
    <source>
        <dbReference type="Proteomes" id="UP000053927"/>
    </source>
</evidence>
<keyword evidence="3" id="KW-1185">Reference proteome</keyword>
<name>R7RXR2_STEHR</name>
<feature type="region of interest" description="Disordered" evidence="1">
    <location>
        <begin position="41"/>
        <end position="70"/>
    </location>
</feature>
<proteinExistence type="predicted"/>
<dbReference type="KEGG" id="shs:STEHIDRAFT_150724"/>
<sequence>MLKSSTIQSWVMYTLDTGDTTCQFPELDYIDRIDHRCIGEDNNGYSRGTKDESDVREGVPSQSPHGAHAAILQHSCFRPATR</sequence>
<feature type="compositionally biased region" description="Basic and acidic residues" evidence="1">
    <location>
        <begin position="48"/>
        <end position="57"/>
    </location>
</feature>
<evidence type="ECO:0000256" key="1">
    <source>
        <dbReference type="SAM" id="MobiDB-lite"/>
    </source>
</evidence>
<dbReference type="EMBL" id="JH687399">
    <property type="protein sequence ID" value="EIM80124.1"/>
    <property type="molecule type" value="Genomic_DNA"/>
</dbReference>
<dbReference type="RefSeq" id="XP_007310738.1">
    <property type="nucleotide sequence ID" value="XM_007310676.1"/>
</dbReference>
<dbReference type="GeneID" id="18800093"/>